<evidence type="ECO:0000313" key="2">
    <source>
        <dbReference type="Proteomes" id="UP000436088"/>
    </source>
</evidence>
<sequence>MENGINRTKDLSDGSASALENQYSPAKSSTAGILWNRNYRITEFCLDTGHCKVFLESDDVGRTLDLSVLGSYEELYLKLANIFGVERSEMLGHVLDQDATGAFKQIGDEPFSYLLHVIFDTIFSISSVLQCFMKTAKRLTIRMDSGNDTVGRSQLTVIQTTENGPNKRGP</sequence>
<gene>
    <name evidence="1" type="ORF">F3Y22_tig00110474pilonHSYRG00089</name>
</gene>
<dbReference type="Proteomes" id="UP000436088">
    <property type="component" value="Unassembled WGS sequence"/>
</dbReference>
<dbReference type="Gene3D" id="3.10.20.90">
    <property type="entry name" value="Phosphatidylinositol 3-kinase Catalytic Subunit, Chain A, domain 1"/>
    <property type="match status" value="1"/>
</dbReference>
<dbReference type="EMBL" id="VEPZ02001002">
    <property type="protein sequence ID" value="KAE8703089.1"/>
    <property type="molecule type" value="Genomic_DNA"/>
</dbReference>
<keyword evidence="2" id="KW-1185">Reference proteome</keyword>
<comment type="caution">
    <text evidence="1">The sequence shown here is derived from an EMBL/GenBank/DDBJ whole genome shotgun (WGS) entry which is preliminary data.</text>
</comment>
<reference evidence="1" key="1">
    <citation type="submission" date="2019-09" db="EMBL/GenBank/DDBJ databases">
        <title>Draft genome information of white flower Hibiscus syriacus.</title>
        <authorList>
            <person name="Kim Y.-M."/>
        </authorList>
    </citation>
    <scope>NUCLEOTIDE SEQUENCE [LARGE SCALE GENOMIC DNA]</scope>
    <source>
        <strain evidence="1">YM2019G1</strain>
    </source>
</reference>
<evidence type="ECO:0008006" key="3">
    <source>
        <dbReference type="Google" id="ProtNLM"/>
    </source>
</evidence>
<proteinExistence type="predicted"/>
<evidence type="ECO:0000313" key="1">
    <source>
        <dbReference type="EMBL" id="KAE8703089.1"/>
    </source>
</evidence>
<dbReference type="AlphaFoldDB" id="A0A6A3AJL6"/>
<organism evidence="1 2">
    <name type="scientific">Hibiscus syriacus</name>
    <name type="common">Rose of Sharon</name>
    <dbReference type="NCBI Taxonomy" id="106335"/>
    <lineage>
        <taxon>Eukaryota</taxon>
        <taxon>Viridiplantae</taxon>
        <taxon>Streptophyta</taxon>
        <taxon>Embryophyta</taxon>
        <taxon>Tracheophyta</taxon>
        <taxon>Spermatophyta</taxon>
        <taxon>Magnoliopsida</taxon>
        <taxon>eudicotyledons</taxon>
        <taxon>Gunneridae</taxon>
        <taxon>Pentapetalae</taxon>
        <taxon>rosids</taxon>
        <taxon>malvids</taxon>
        <taxon>Malvales</taxon>
        <taxon>Malvaceae</taxon>
        <taxon>Malvoideae</taxon>
        <taxon>Hibiscus</taxon>
    </lineage>
</organism>
<protein>
    <recommendedName>
        <fullName evidence="3">PB1 domain-containing protein</fullName>
    </recommendedName>
</protein>
<accession>A0A6A3AJL6</accession>
<name>A0A6A3AJL6_HIBSY</name>